<evidence type="ECO:0008006" key="7">
    <source>
        <dbReference type="Google" id="ProtNLM"/>
    </source>
</evidence>
<evidence type="ECO:0000256" key="1">
    <source>
        <dbReference type="PIRSR" id="PIRSR600246-1"/>
    </source>
</evidence>
<evidence type="ECO:0000256" key="4">
    <source>
        <dbReference type="SAM" id="MobiDB-lite"/>
    </source>
</evidence>
<dbReference type="InterPro" id="IPR029055">
    <property type="entry name" value="Ntn_hydrolases_N"/>
</dbReference>
<dbReference type="PANTHER" id="PTHR10188:SF43">
    <property type="entry name" value="ASPARAGINASE (EUROFUNG)"/>
    <property type="match status" value="1"/>
</dbReference>
<feature type="binding site" evidence="2">
    <location>
        <begin position="339"/>
        <end position="342"/>
    </location>
    <ligand>
        <name>substrate</name>
    </ligand>
</feature>
<sequence length="447" mass="48253">MEYKPPSEASEKPGRVTPRIIIHGGAGNITRENMPRASYKAYRYALLDVVESAYIELCKPGSTALDIAVGAVALLEQNPLFNAGKGAVYTTAGTHELEASVMVSRGYVKRGVGVMKVKKAKSPIRLAREMLIRGNEVDGGGAQGHCQLEGDICDELNDRWGLESVKPSYFWTRRRWDEHRRGLGLSHDDETYEKMKRQADASCSGTSSEHARADDTGEDFDPMMFGDIHWDGKECLPQGTVGAVVLDSTGTLCAATSTGGLTNKLPGRIGDTPTLSAGFWAEQWYSAPTLMPNPVSPLSPLSSLLGDCIPNPRGYHFVPKADHVSDDGSALRAVAMSGTGNGDSFLRVNAVRTCAAIARYADRSTIPLQSAVTAVAGPNGQLQQSAADRWQKTGEGEGGIIGIELSSSGRGHVVFDYNCGGMFHAWMDTTGRPRFKLFQNDKGFKYK</sequence>
<evidence type="ECO:0000313" key="6">
    <source>
        <dbReference type="Proteomes" id="UP000073492"/>
    </source>
</evidence>
<name>A0A139HZH3_9PEZI</name>
<dbReference type="GO" id="GO:0005737">
    <property type="term" value="C:cytoplasm"/>
    <property type="evidence" value="ECO:0007669"/>
    <property type="project" value="TreeGrafter"/>
</dbReference>
<proteinExistence type="predicted"/>
<feature type="binding site" evidence="2">
    <location>
        <begin position="268"/>
        <end position="271"/>
    </location>
    <ligand>
        <name>substrate</name>
    </ligand>
</feature>
<dbReference type="InterPro" id="IPR000246">
    <property type="entry name" value="Peptidase_T2"/>
</dbReference>
<accession>A0A139HZH3</accession>
<dbReference type="Pfam" id="PF01112">
    <property type="entry name" value="Asparaginase_2"/>
    <property type="match status" value="1"/>
</dbReference>
<dbReference type="EMBL" id="LFZO01000516">
    <property type="protein sequence ID" value="KXT07891.1"/>
    <property type="molecule type" value="Genomic_DNA"/>
</dbReference>
<feature type="active site" description="Nucleophile" evidence="1">
    <location>
        <position position="240"/>
    </location>
</feature>
<dbReference type="Proteomes" id="UP000073492">
    <property type="component" value="Unassembled WGS sequence"/>
</dbReference>
<organism evidence="5 6">
    <name type="scientific">Pseudocercospora musae</name>
    <dbReference type="NCBI Taxonomy" id="113226"/>
    <lineage>
        <taxon>Eukaryota</taxon>
        <taxon>Fungi</taxon>
        <taxon>Dikarya</taxon>
        <taxon>Ascomycota</taxon>
        <taxon>Pezizomycotina</taxon>
        <taxon>Dothideomycetes</taxon>
        <taxon>Dothideomycetidae</taxon>
        <taxon>Mycosphaerellales</taxon>
        <taxon>Mycosphaerellaceae</taxon>
        <taxon>Pseudocercospora</taxon>
    </lineage>
</organism>
<evidence type="ECO:0000313" key="5">
    <source>
        <dbReference type="EMBL" id="KXT07891.1"/>
    </source>
</evidence>
<evidence type="ECO:0000256" key="3">
    <source>
        <dbReference type="PIRSR" id="PIRSR600246-3"/>
    </source>
</evidence>
<comment type="caution">
    <text evidence="5">The sequence shown here is derived from an EMBL/GenBank/DDBJ whole genome shotgun (WGS) entry which is preliminary data.</text>
</comment>
<dbReference type="GO" id="GO:0016787">
    <property type="term" value="F:hydrolase activity"/>
    <property type="evidence" value="ECO:0007669"/>
    <property type="project" value="InterPro"/>
</dbReference>
<dbReference type="SUPFAM" id="SSF56235">
    <property type="entry name" value="N-terminal nucleophile aminohydrolases (Ntn hydrolases)"/>
    <property type="match status" value="1"/>
</dbReference>
<reference evidence="5 6" key="1">
    <citation type="submission" date="2015-07" db="EMBL/GenBank/DDBJ databases">
        <title>Comparative genomics of the Sigatoka disease complex on banana suggests a link between parallel evolutionary changes in Pseudocercospora fijiensis and Pseudocercospora eumusae and increased virulence on the banana host.</title>
        <authorList>
            <person name="Chang T.-C."/>
            <person name="Salvucci A."/>
            <person name="Crous P.W."/>
            <person name="Stergiopoulos I."/>
        </authorList>
    </citation>
    <scope>NUCLEOTIDE SEQUENCE [LARGE SCALE GENOMIC DNA]</scope>
    <source>
        <strain evidence="5 6">CBS 116634</strain>
    </source>
</reference>
<feature type="region of interest" description="Disordered" evidence="4">
    <location>
        <begin position="197"/>
        <end position="218"/>
    </location>
</feature>
<gene>
    <name evidence="5" type="ORF">AC579_1630</name>
</gene>
<dbReference type="AlphaFoldDB" id="A0A139HZH3"/>
<dbReference type="CDD" id="cd04701">
    <property type="entry name" value="Asparaginase_2"/>
    <property type="match status" value="1"/>
</dbReference>
<feature type="site" description="Cleavage; by autolysis" evidence="3">
    <location>
        <begin position="239"/>
        <end position="240"/>
    </location>
</feature>
<evidence type="ECO:0000256" key="2">
    <source>
        <dbReference type="PIRSR" id="PIRSR600246-2"/>
    </source>
</evidence>
<dbReference type="PANTHER" id="PTHR10188">
    <property type="entry name" value="L-ASPARAGINASE"/>
    <property type="match status" value="1"/>
</dbReference>
<protein>
    <recommendedName>
        <fullName evidence="7">Asparaginase</fullName>
    </recommendedName>
</protein>
<dbReference type="STRING" id="113226.A0A139HZH3"/>
<dbReference type="Gene3D" id="3.60.20.30">
    <property type="entry name" value="(Glycosyl)asparaginase"/>
    <property type="match status" value="1"/>
</dbReference>
<keyword evidence="6" id="KW-1185">Reference proteome</keyword>
<dbReference type="OrthoDB" id="2262349at2759"/>